<dbReference type="Proteomes" id="UP000825935">
    <property type="component" value="Chromosome 9"/>
</dbReference>
<dbReference type="OrthoDB" id="411251at2759"/>
<dbReference type="InterPro" id="IPR006379">
    <property type="entry name" value="HAD-SF_hydro_IIB"/>
</dbReference>
<evidence type="ECO:0000256" key="5">
    <source>
        <dbReference type="ARBA" id="ARBA00022801"/>
    </source>
</evidence>
<dbReference type="Pfam" id="PF02358">
    <property type="entry name" value="Trehalose_PPase"/>
    <property type="match status" value="1"/>
</dbReference>
<name>A0A8T2U9J6_CERRI</name>
<evidence type="ECO:0000313" key="8">
    <source>
        <dbReference type="Proteomes" id="UP000825935"/>
    </source>
</evidence>
<evidence type="ECO:0000256" key="2">
    <source>
        <dbReference type="ARBA" id="ARBA00001968"/>
    </source>
</evidence>
<dbReference type="PANTHER" id="PTHR43768:SF3">
    <property type="entry name" value="TREHALOSE 6-PHOSPHATE PHOSPHATASE"/>
    <property type="match status" value="1"/>
</dbReference>
<proteinExistence type="inferred from homology"/>
<protein>
    <recommendedName>
        <fullName evidence="6">Trehalose 6-phosphate phosphatase</fullName>
        <ecNumber evidence="6">3.1.3.12</ecNumber>
    </recommendedName>
</protein>
<comment type="cofactor">
    <cofactor evidence="2 6">
        <name>a divalent metal cation</name>
        <dbReference type="ChEBI" id="CHEBI:60240"/>
    </cofactor>
</comment>
<reference evidence="7" key="1">
    <citation type="submission" date="2021-08" db="EMBL/GenBank/DDBJ databases">
        <title>WGS assembly of Ceratopteris richardii.</title>
        <authorList>
            <person name="Marchant D.B."/>
            <person name="Chen G."/>
            <person name="Jenkins J."/>
            <person name="Shu S."/>
            <person name="Leebens-Mack J."/>
            <person name="Grimwood J."/>
            <person name="Schmutz J."/>
            <person name="Soltis P."/>
            <person name="Soltis D."/>
            <person name="Chen Z.-H."/>
        </authorList>
    </citation>
    <scope>NUCLEOTIDE SEQUENCE</scope>
    <source>
        <strain evidence="7">Whitten #5841</strain>
        <tissue evidence="7">Leaf</tissue>
    </source>
</reference>
<keyword evidence="8" id="KW-1185">Reference proteome</keyword>
<comment type="caution">
    <text evidence="7">The sequence shown here is derived from an EMBL/GenBank/DDBJ whole genome shotgun (WGS) entry which is preliminary data.</text>
</comment>
<dbReference type="PANTHER" id="PTHR43768">
    <property type="entry name" value="TREHALOSE 6-PHOSPHATE PHOSPHATASE"/>
    <property type="match status" value="1"/>
</dbReference>
<dbReference type="InterPro" id="IPR036412">
    <property type="entry name" value="HAD-like_sf"/>
</dbReference>
<dbReference type="InterPro" id="IPR044651">
    <property type="entry name" value="OTSB-like"/>
</dbReference>
<comment type="catalytic activity">
    <reaction evidence="1 6">
        <text>alpha,alpha-trehalose 6-phosphate + H2O = alpha,alpha-trehalose + phosphate</text>
        <dbReference type="Rhea" id="RHEA:23420"/>
        <dbReference type="ChEBI" id="CHEBI:15377"/>
        <dbReference type="ChEBI" id="CHEBI:16551"/>
        <dbReference type="ChEBI" id="CHEBI:43474"/>
        <dbReference type="ChEBI" id="CHEBI:58429"/>
        <dbReference type="EC" id="3.1.3.12"/>
    </reaction>
</comment>
<dbReference type="EMBL" id="CM035414">
    <property type="protein sequence ID" value="KAH7430276.1"/>
    <property type="molecule type" value="Genomic_DNA"/>
</dbReference>
<dbReference type="FunFam" id="3.40.50.1000:FF:000073">
    <property type="entry name" value="Trehalose 6-phosphate phosphatase"/>
    <property type="match status" value="1"/>
</dbReference>
<dbReference type="GO" id="GO:0004805">
    <property type="term" value="F:trehalose-phosphatase activity"/>
    <property type="evidence" value="ECO:0007669"/>
    <property type="project" value="UniProtKB-EC"/>
</dbReference>
<dbReference type="InterPro" id="IPR003337">
    <property type="entry name" value="Trehalose_PPase"/>
</dbReference>
<evidence type="ECO:0000256" key="6">
    <source>
        <dbReference type="RuleBase" id="RU361117"/>
    </source>
</evidence>
<evidence type="ECO:0000256" key="3">
    <source>
        <dbReference type="ARBA" id="ARBA00005199"/>
    </source>
</evidence>
<keyword evidence="5 6" id="KW-0378">Hydrolase</keyword>
<dbReference type="OMA" id="FQAANEF"/>
<evidence type="ECO:0000256" key="4">
    <source>
        <dbReference type="ARBA" id="ARBA00008770"/>
    </source>
</evidence>
<dbReference type="CDD" id="cd01627">
    <property type="entry name" value="HAD_TPP"/>
    <property type="match status" value="1"/>
</dbReference>
<dbReference type="Gene3D" id="3.40.50.1000">
    <property type="entry name" value="HAD superfamily/HAD-like"/>
    <property type="match status" value="2"/>
</dbReference>
<accession>A0A8T2U9J6</accession>
<comment type="pathway">
    <text evidence="3 6">Glycan biosynthesis; trehalose biosynthesis.</text>
</comment>
<dbReference type="InterPro" id="IPR023214">
    <property type="entry name" value="HAD_sf"/>
</dbReference>
<dbReference type="EC" id="3.1.3.12" evidence="6"/>
<dbReference type="NCBIfam" id="TIGR01484">
    <property type="entry name" value="HAD-SF-IIB"/>
    <property type="match status" value="1"/>
</dbReference>
<sequence>MAFGPKDNGVIADTLRATSKHMLTTPAGFAFSKLAFIPTKNDLGLVNGWVDAMKACSPPHSRYLKGDPFDIALQYRNWILKHPSALTIFDQIVEVAKGKQIVMFLDYDGTLSPIVKDPESAVMSEAMRSAVKKLAACFPTAIISGRNREKVFDFVRLPELYYAGSHGMDIMGPAQGSYGLKAKGEKAVDGKGNEVVLFQPAKDFESTMDKVFTVLEDIVKKVNGAKIEHNKFSISVHFRCVQEEDWANLAEEVQVAMQFFPSLCLTQGRKVLEVRPAIAWDKGKALEYLLNALGLEGRADVFPVYIGDDRTDEDAFKVLNKQRHGLGILVSTAVKETNAQSSLRDPSEVLEFLQRLVSWQQAQASSD</sequence>
<evidence type="ECO:0000313" key="7">
    <source>
        <dbReference type="EMBL" id="KAH7430275.1"/>
    </source>
</evidence>
<comment type="similarity">
    <text evidence="4 6">Belongs to the trehalose phosphatase family.</text>
</comment>
<comment type="function">
    <text evidence="6">Removes the phosphate from trehalose 6-phosphate to produce free trehalose.</text>
</comment>
<organism evidence="7 8">
    <name type="scientific">Ceratopteris richardii</name>
    <name type="common">Triangle waterfern</name>
    <dbReference type="NCBI Taxonomy" id="49495"/>
    <lineage>
        <taxon>Eukaryota</taxon>
        <taxon>Viridiplantae</taxon>
        <taxon>Streptophyta</taxon>
        <taxon>Embryophyta</taxon>
        <taxon>Tracheophyta</taxon>
        <taxon>Polypodiopsida</taxon>
        <taxon>Polypodiidae</taxon>
        <taxon>Polypodiales</taxon>
        <taxon>Pteridineae</taxon>
        <taxon>Pteridaceae</taxon>
        <taxon>Parkerioideae</taxon>
        <taxon>Ceratopteris</taxon>
    </lineage>
</organism>
<dbReference type="NCBIfam" id="TIGR00685">
    <property type="entry name" value="T6PP"/>
    <property type="match status" value="1"/>
</dbReference>
<dbReference type="EMBL" id="CM035414">
    <property type="protein sequence ID" value="KAH7430275.1"/>
    <property type="molecule type" value="Genomic_DNA"/>
</dbReference>
<dbReference type="GO" id="GO:0005992">
    <property type="term" value="P:trehalose biosynthetic process"/>
    <property type="evidence" value="ECO:0007669"/>
    <property type="project" value="InterPro"/>
</dbReference>
<gene>
    <name evidence="7" type="ORF">KP509_09G091700</name>
</gene>
<evidence type="ECO:0000256" key="1">
    <source>
        <dbReference type="ARBA" id="ARBA00000500"/>
    </source>
</evidence>
<dbReference type="AlphaFoldDB" id="A0A8T2U9J6"/>
<dbReference type="SUPFAM" id="SSF56784">
    <property type="entry name" value="HAD-like"/>
    <property type="match status" value="1"/>
</dbReference>